<organism evidence="1 2">
    <name type="scientific">Amborella trichopoda</name>
    <dbReference type="NCBI Taxonomy" id="13333"/>
    <lineage>
        <taxon>Eukaryota</taxon>
        <taxon>Viridiplantae</taxon>
        <taxon>Streptophyta</taxon>
        <taxon>Embryophyta</taxon>
        <taxon>Tracheophyta</taxon>
        <taxon>Spermatophyta</taxon>
        <taxon>Magnoliopsida</taxon>
        <taxon>Amborellales</taxon>
        <taxon>Amborellaceae</taxon>
        <taxon>Amborella</taxon>
    </lineage>
</organism>
<feature type="non-terminal residue" evidence="1">
    <location>
        <position position="103"/>
    </location>
</feature>
<sequence length="103" mass="11201">MGLHLTLSGPTFSNALSASTTLTILEHIKQAHAFMLNLRPQAGFESDKEDKHVGINLSCSFIDILHLTFNGESISFFPALKGSNQLGLEAVMEIAKFLGPQDE</sequence>
<dbReference type="Gramene" id="ERM99339">
    <property type="protein sequence ID" value="ERM99339"/>
    <property type="gene ID" value="AMTR_s00108p00104780"/>
</dbReference>
<dbReference type="HOGENOM" id="CLU_2270598_0_0_1"/>
<protein>
    <submittedName>
        <fullName evidence="1">Uncharacterized protein</fullName>
    </submittedName>
</protein>
<gene>
    <name evidence="1" type="ORF">AMTR_s00108p00104780</name>
</gene>
<dbReference type="AlphaFoldDB" id="W1NXD3"/>
<dbReference type="Proteomes" id="UP000017836">
    <property type="component" value="Unassembled WGS sequence"/>
</dbReference>
<dbReference type="EMBL" id="KI395026">
    <property type="protein sequence ID" value="ERM99339.1"/>
    <property type="molecule type" value="Genomic_DNA"/>
</dbReference>
<keyword evidence="2" id="KW-1185">Reference proteome</keyword>
<name>W1NXD3_AMBTC</name>
<evidence type="ECO:0000313" key="1">
    <source>
        <dbReference type="EMBL" id="ERM99339.1"/>
    </source>
</evidence>
<evidence type="ECO:0000313" key="2">
    <source>
        <dbReference type="Proteomes" id="UP000017836"/>
    </source>
</evidence>
<accession>W1NXD3</accession>
<proteinExistence type="predicted"/>
<reference evidence="2" key="1">
    <citation type="journal article" date="2013" name="Science">
        <title>The Amborella genome and the evolution of flowering plants.</title>
        <authorList>
            <consortium name="Amborella Genome Project"/>
        </authorList>
    </citation>
    <scope>NUCLEOTIDE SEQUENCE [LARGE SCALE GENOMIC DNA]</scope>
</reference>